<evidence type="ECO:0000313" key="10">
    <source>
        <dbReference type="EMBL" id="PVD25576.1"/>
    </source>
</evidence>
<keyword evidence="9" id="KW-1133">Transmembrane helix</keyword>
<keyword evidence="9" id="KW-0812">Transmembrane</keyword>
<organism evidence="10 11">
    <name type="scientific">Pomacea canaliculata</name>
    <name type="common">Golden apple snail</name>
    <dbReference type="NCBI Taxonomy" id="400727"/>
    <lineage>
        <taxon>Eukaryota</taxon>
        <taxon>Metazoa</taxon>
        <taxon>Spiralia</taxon>
        <taxon>Lophotrochozoa</taxon>
        <taxon>Mollusca</taxon>
        <taxon>Gastropoda</taxon>
        <taxon>Caenogastropoda</taxon>
        <taxon>Architaenioglossa</taxon>
        <taxon>Ampullarioidea</taxon>
        <taxon>Ampullariidae</taxon>
        <taxon>Pomacea</taxon>
    </lineage>
</organism>
<dbReference type="EMBL" id="PZQS01000008">
    <property type="protein sequence ID" value="PVD25576.1"/>
    <property type="molecule type" value="Genomic_DNA"/>
</dbReference>
<comment type="subcellular location">
    <subcellularLocation>
        <location evidence="1">Cytoplasm</location>
        <location evidence="1">Cytoskeleton</location>
    </subcellularLocation>
</comment>
<dbReference type="GO" id="GO:0005739">
    <property type="term" value="C:mitochondrion"/>
    <property type="evidence" value="ECO:0007669"/>
    <property type="project" value="TreeGrafter"/>
</dbReference>
<dbReference type="PANTHER" id="PTHR16056">
    <property type="entry name" value="REGULATOR OF MICROTUBULE DYNAMICS PROTEIN"/>
    <property type="match status" value="1"/>
</dbReference>
<dbReference type="AlphaFoldDB" id="A0A2T7NWN7"/>
<evidence type="ECO:0000256" key="8">
    <source>
        <dbReference type="ARBA" id="ARBA00041958"/>
    </source>
</evidence>
<dbReference type="Gene3D" id="1.25.40.10">
    <property type="entry name" value="Tetratricopeptide repeat domain"/>
    <property type="match status" value="1"/>
</dbReference>
<comment type="caution">
    <text evidence="10">The sequence shown here is derived from an EMBL/GenBank/DDBJ whole genome shotgun (WGS) entry which is preliminary data.</text>
</comment>
<feature type="transmembrane region" description="Helical" evidence="9">
    <location>
        <begin position="9"/>
        <end position="31"/>
    </location>
</feature>
<keyword evidence="9" id="KW-0472">Membrane</keyword>
<dbReference type="OMA" id="YRFKEHV"/>
<evidence type="ECO:0000256" key="3">
    <source>
        <dbReference type="ARBA" id="ARBA00022490"/>
    </source>
</evidence>
<accession>A0A2T7NWN7</accession>
<keyword evidence="11" id="KW-1185">Reference proteome</keyword>
<evidence type="ECO:0000256" key="2">
    <source>
        <dbReference type="ARBA" id="ARBA00011375"/>
    </source>
</evidence>
<dbReference type="SUPFAM" id="SSF48452">
    <property type="entry name" value="TPR-like"/>
    <property type="match status" value="1"/>
</dbReference>
<dbReference type="InterPro" id="IPR011990">
    <property type="entry name" value="TPR-like_helical_dom_sf"/>
</dbReference>
<evidence type="ECO:0000313" key="11">
    <source>
        <dbReference type="Proteomes" id="UP000245119"/>
    </source>
</evidence>
<name>A0A2T7NWN7_POMCA</name>
<keyword evidence="4" id="KW-0677">Repeat</keyword>
<dbReference type="GO" id="GO:0097431">
    <property type="term" value="C:mitotic spindle pole"/>
    <property type="evidence" value="ECO:0007669"/>
    <property type="project" value="TreeGrafter"/>
</dbReference>
<keyword evidence="6" id="KW-0206">Cytoskeleton</keyword>
<evidence type="ECO:0000256" key="4">
    <source>
        <dbReference type="ARBA" id="ARBA00022737"/>
    </source>
</evidence>
<comment type="subunit">
    <text evidence="2">Interacts with microtubules.</text>
</comment>
<dbReference type="OrthoDB" id="512473at2759"/>
<evidence type="ECO:0000256" key="9">
    <source>
        <dbReference type="SAM" id="Phobius"/>
    </source>
</evidence>
<dbReference type="GO" id="GO:0008017">
    <property type="term" value="F:microtubule binding"/>
    <property type="evidence" value="ECO:0007669"/>
    <property type="project" value="TreeGrafter"/>
</dbReference>
<dbReference type="GO" id="GO:0005876">
    <property type="term" value="C:spindle microtubule"/>
    <property type="evidence" value="ECO:0007669"/>
    <property type="project" value="TreeGrafter"/>
</dbReference>
<evidence type="ECO:0000256" key="1">
    <source>
        <dbReference type="ARBA" id="ARBA00004245"/>
    </source>
</evidence>
<protein>
    <recommendedName>
        <fullName evidence="7">Regulator of microtubule dynamics protein 1</fullName>
    </recommendedName>
    <alternativeName>
        <fullName evidence="8">Protein FAM82B</fullName>
    </alternativeName>
</protein>
<dbReference type="Proteomes" id="UP000245119">
    <property type="component" value="Linkage Group LG8"/>
</dbReference>
<evidence type="ECO:0000256" key="5">
    <source>
        <dbReference type="ARBA" id="ARBA00022803"/>
    </source>
</evidence>
<sequence length="350" mass="39748">MSLRQHGPFILGAVASVAAGAGLCVACLHIWKELRDIRTILDEIKRDVDDISDSRFSKRKAGSLSKHNYITASSGDDDEDDFQDAIGGGDIISRHDSLERNVQFATPLVVSYDEEDEEFFREIDELLAGSKAQIKQAYCELQERQRNMSLKAEFHWRHAKAAYNYATIEGESGNTPRKKELVFESKDSAEVALRLNPKSSDAHKWYAIALGSTGDYEPMAEKIKNAYIIRDHIKKAIQLNPTDPTPHHMLGRWCYSVYMLSWFERKAAATFFGEPPIATVDEALDHFMEAEKQRPGKWKENMLYIAKCLIEKKEYTMATQWLQKASETPDALSGEEIEEEIKTLLSKYGV</sequence>
<gene>
    <name evidence="10" type="ORF">C0Q70_13233</name>
</gene>
<reference evidence="10 11" key="1">
    <citation type="submission" date="2018-04" db="EMBL/GenBank/DDBJ databases">
        <title>The genome of golden apple snail Pomacea canaliculata provides insight into stress tolerance and invasive adaptation.</title>
        <authorList>
            <person name="Liu C."/>
            <person name="Liu B."/>
            <person name="Ren Y."/>
            <person name="Zhang Y."/>
            <person name="Wang H."/>
            <person name="Li S."/>
            <person name="Jiang F."/>
            <person name="Yin L."/>
            <person name="Zhang G."/>
            <person name="Qian W."/>
            <person name="Fan W."/>
        </authorList>
    </citation>
    <scope>NUCLEOTIDE SEQUENCE [LARGE SCALE GENOMIC DNA]</scope>
    <source>
        <strain evidence="10">SZHN2017</strain>
        <tissue evidence="10">Muscle</tissue>
    </source>
</reference>
<evidence type="ECO:0000256" key="7">
    <source>
        <dbReference type="ARBA" id="ARBA00039966"/>
    </source>
</evidence>
<proteinExistence type="predicted"/>
<keyword evidence="3" id="KW-0963">Cytoplasm</keyword>
<dbReference type="PANTHER" id="PTHR16056:SF16">
    <property type="entry name" value="REGULATOR OF MICROTUBULE DYNAMICS PROTEIN 1"/>
    <property type="match status" value="1"/>
</dbReference>
<dbReference type="InterPro" id="IPR049039">
    <property type="entry name" value="RMD1-3_a_helical_rpt"/>
</dbReference>
<keyword evidence="5" id="KW-0802">TPR repeat</keyword>
<dbReference type="STRING" id="400727.A0A2T7NWN7"/>
<dbReference type="Pfam" id="PF21033">
    <property type="entry name" value="RMD1-3"/>
    <property type="match status" value="1"/>
</dbReference>
<evidence type="ECO:0000256" key="6">
    <source>
        <dbReference type="ARBA" id="ARBA00023212"/>
    </source>
</evidence>